<comment type="caution">
    <text evidence="2">The sequence shown here is derived from an EMBL/GenBank/DDBJ whole genome shotgun (WGS) entry which is preliminary data.</text>
</comment>
<accession>A0ABQ4TFG2</accession>
<keyword evidence="1" id="KW-0472">Membrane</keyword>
<feature type="transmembrane region" description="Helical" evidence="1">
    <location>
        <begin position="6"/>
        <end position="27"/>
    </location>
</feature>
<keyword evidence="1" id="KW-0812">Transmembrane</keyword>
<reference evidence="2" key="1">
    <citation type="journal article" date="2021" name="Front. Microbiol.">
        <title>Comprehensive Comparative Genomics and Phenotyping of Methylobacterium Species.</title>
        <authorList>
            <person name="Alessa O."/>
            <person name="Ogura Y."/>
            <person name="Fujitani Y."/>
            <person name="Takami H."/>
            <person name="Hayashi T."/>
            <person name="Sahin N."/>
            <person name="Tani A."/>
        </authorList>
    </citation>
    <scope>NUCLEOTIDE SEQUENCE</scope>
    <source>
        <strain evidence="2">NBRC 15689</strain>
    </source>
</reference>
<organism evidence="2 3">
    <name type="scientific">Methylobacterium organophilum</name>
    <dbReference type="NCBI Taxonomy" id="410"/>
    <lineage>
        <taxon>Bacteria</taxon>
        <taxon>Pseudomonadati</taxon>
        <taxon>Pseudomonadota</taxon>
        <taxon>Alphaproteobacteria</taxon>
        <taxon>Hyphomicrobiales</taxon>
        <taxon>Methylobacteriaceae</taxon>
        <taxon>Methylobacterium</taxon>
    </lineage>
</organism>
<gene>
    <name evidence="2" type="ORF">LKMONMHP_3977</name>
</gene>
<keyword evidence="3" id="KW-1185">Reference proteome</keyword>
<evidence type="ECO:0000313" key="2">
    <source>
        <dbReference type="EMBL" id="GJE29102.1"/>
    </source>
</evidence>
<reference evidence="2" key="2">
    <citation type="submission" date="2021-08" db="EMBL/GenBank/DDBJ databases">
        <authorList>
            <person name="Tani A."/>
            <person name="Ola A."/>
            <person name="Ogura Y."/>
            <person name="Katsura K."/>
            <person name="Hayashi T."/>
        </authorList>
    </citation>
    <scope>NUCLEOTIDE SEQUENCE</scope>
    <source>
        <strain evidence="2">NBRC 15689</strain>
    </source>
</reference>
<sequence length="35" mass="3685">MDLKIVFAVAIPLATVIVAIAWAALVARGMNKAFV</sequence>
<keyword evidence="1" id="KW-1133">Transmembrane helix</keyword>
<dbReference type="EMBL" id="BPQV01000013">
    <property type="protein sequence ID" value="GJE29102.1"/>
    <property type="molecule type" value="Genomic_DNA"/>
</dbReference>
<evidence type="ECO:0000313" key="3">
    <source>
        <dbReference type="Proteomes" id="UP001055156"/>
    </source>
</evidence>
<name>A0ABQ4TFG2_METOR</name>
<evidence type="ECO:0000256" key="1">
    <source>
        <dbReference type="SAM" id="Phobius"/>
    </source>
</evidence>
<proteinExistence type="predicted"/>
<dbReference type="Proteomes" id="UP001055156">
    <property type="component" value="Unassembled WGS sequence"/>
</dbReference>
<protein>
    <submittedName>
        <fullName evidence="2">Uncharacterized protein</fullName>
    </submittedName>
</protein>